<evidence type="ECO:0000256" key="1">
    <source>
        <dbReference type="SAM" id="Phobius"/>
    </source>
</evidence>
<accession>A0A2S8A8H5</accession>
<feature type="transmembrane region" description="Helical" evidence="1">
    <location>
        <begin position="28"/>
        <end position="47"/>
    </location>
</feature>
<dbReference type="PANTHER" id="PTHR42915:SF1">
    <property type="entry name" value="PEPTIDOGLYCAN BETA-N-ACETYLMURAMIDASE NAMZ"/>
    <property type="match status" value="1"/>
</dbReference>
<dbReference type="Pfam" id="PF20732">
    <property type="entry name" value="NamZ_C"/>
    <property type="match status" value="1"/>
</dbReference>
<proteinExistence type="predicted"/>
<feature type="domain" description="Peptidoglycan beta-N-acetylmuramidase NamZ N-terminal" evidence="2">
    <location>
        <begin position="113"/>
        <end position="299"/>
    </location>
</feature>
<keyword evidence="1" id="KW-0472">Membrane</keyword>
<sequence length="455" mass="52064">MICDKFFLLPLEKAILFDMNQVKPNFSIFFKYTYLLLIFFCFCFISLSAQDKKTVEKYTNEKIITGADQVDKYLPLLINKKIAIVTNQTGIVMIPYIYNADTNGGCARAQGIDTLSIIDFLITKKINISKILSPEHGFRGNIDAGEQIKDEIDPKTNIEIISLYGENKKPTAKQLKNIDVILFDIQDVGVRFYTYISTLHYVMEAAAENNIPVIVLDRPNPNAHYIDGPVLKDEYRSFVGMHNVPVVYGMTIGEYALMINGEKWLKNKISCDLTIIKLQNYNHKLRYSLPIAPSPNLKTDHAINLYPSLCFFEGTNVSVGRGTDFPFEVFGSPYNSAYSYEFIPKPNHGNKNPLYNGMGCYGHDLRNTPFLSEINLEWLLTIYYNSTNSTDLPAGYSFFNKNILSNKNIFFDKLAGTNQLREQIIAGKSEKEIKKTWKKDLDKFKIIREKYLLYP</sequence>
<keyword evidence="1" id="KW-0812">Transmembrane</keyword>
<evidence type="ECO:0000259" key="2">
    <source>
        <dbReference type="Pfam" id="PF07075"/>
    </source>
</evidence>
<dbReference type="PANTHER" id="PTHR42915">
    <property type="entry name" value="HYPOTHETICAL 460 KDA PROTEIN IN FEUA-SIGW INTERGENIC REGION [PRECURSOR]"/>
    <property type="match status" value="1"/>
</dbReference>
<gene>
    <name evidence="4" type="ORF">C4S77_10040</name>
</gene>
<evidence type="ECO:0000259" key="3">
    <source>
        <dbReference type="Pfam" id="PF20732"/>
    </source>
</evidence>
<dbReference type="Pfam" id="PF07075">
    <property type="entry name" value="NamZ_N"/>
    <property type="match status" value="1"/>
</dbReference>
<reference evidence="4 5" key="1">
    <citation type="submission" date="2018-02" db="EMBL/GenBank/DDBJ databases">
        <title>Genome sequences of Apibacter spp., gut symbionts of Asian honey bees.</title>
        <authorList>
            <person name="Kwong W.K."/>
            <person name="Steele M.I."/>
            <person name="Moran N.A."/>
        </authorList>
    </citation>
    <scope>NUCLEOTIDE SEQUENCE [LARGE SCALE GENOMIC DNA]</scope>
    <source>
        <strain evidence="5">wkB301</strain>
    </source>
</reference>
<feature type="domain" description="Peptidoglycan beta-N-acetylmuramidase NamZ C-terminal" evidence="3">
    <location>
        <begin position="305"/>
        <end position="454"/>
    </location>
</feature>
<dbReference type="GO" id="GO:0033922">
    <property type="term" value="F:peptidoglycan beta-N-acetylmuramidase activity"/>
    <property type="evidence" value="ECO:0007669"/>
    <property type="project" value="InterPro"/>
</dbReference>
<dbReference type="Proteomes" id="UP000238042">
    <property type="component" value="Unassembled WGS sequence"/>
</dbReference>
<dbReference type="AlphaFoldDB" id="A0A2S8A8H5"/>
<dbReference type="Gene3D" id="3.40.50.12170">
    <property type="entry name" value="Uncharacterised protein PF07075, DUF1343"/>
    <property type="match status" value="1"/>
</dbReference>
<evidence type="ECO:0000313" key="5">
    <source>
        <dbReference type="Proteomes" id="UP000238042"/>
    </source>
</evidence>
<protein>
    <submittedName>
        <fullName evidence="4">DUF1343 domain-containing protein</fullName>
    </submittedName>
</protein>
<organism evidence="4 5">
    <name type="scientific">Apibacter adventoris</name>
    <dbReference type="NCBI Taxonomy" id="1679466"/>
    <lineage>
        <taxon>Bacteria</taxon>
        <taxon>Pseudomonadati</taxon>
        <taxon>Bacteroidota</taxon>
        <taxon>Flavobacteriia</taxon>
        <taxon>Flavobacteriales</taxon>
        <taxon>Weeksellaceae</taxon>
        <taxon>Apibacter</taxon>
    </lineage>
</organism>
<dbReference type="OrthoDB" id="9801061at2"/>
<evidence type="ECO:0000313" key="4">
    <source>
        <dbReference type="EMBL" id="PQL90786.1"/>
    </source>
</evidence>
<comment type="caution">
    <text evidence="4">The sequence shown here is derived from an EMBL/GenBank/DDBJ whole genome shotgun (WGS) entry which is preliminary data.</text>
</comment>
<dbReference type="InterPro" id="IPR048503">
    <property type="entry name" value="NamZ_C"/>
</dbReference>
<dbReference type="PIRSF" id="PIRSF016719">
    <property type="entry name" value="UCP016719"/>
    <property type="match status" value="1"/>
</dbReference>
<dbReference type="Gene3D" id="3.90.1150.140">
    <property type="match status" value="1"/>
</dbReference>
<keyword evidence="1" id="KW-1133">Transmembrane helix</keyword>
<name>A0A2S8A8H5_9FLAO</name>
<dbReference type="InterPro" id="IPR048502">
    <property type="entry name" value="NamZ_N"/>
</dbReference>
<dbReference type="InterPro" id="IPR008302">
    <property type="entry name" value="NamZ"/>
</dbReference>
<dbReference type="EMBL" id="PSZM01000045">
    <property type="protein sequence ID" value="PQL90786.1"/>
    <property type="molecule type" value="Genomic_DNA"/>
</dbReference>
<keyword evidence="5" id="KW-1185">Reference proteome</keyword>